<comment type="caution">
    <text evidence="3">The sequence shown here is derived from an EMBL/GenBank/DDBJ whole genome shotgun (WGS) entry which is preliminary data.</text>
</comment>
<feature type="transmembrane region" description="Helical" evidence="2">
    <location>
        <begin position="256"/>
        <end position="278"/>
    </location>
</feature>
<feature type="transmembrane region" description="Helical" evidence="2">
    <location>
        <begin position="155"/>
        <end position="179"/>
    </location>
</feature>
<feature type="coiled-coil region" evidence="1">
    <location>
        <begin position="527"/>
        <end position="554"/>
    </location>
</feature>
<dbReference type="Gene3D" id="1.10.10.1150">
    <property type="entry name" value="Coenzyme PQQ synthesis protein D (PqqD)"/>
    <property type="match status" value="1"/>
</dbReference>
<feature type="transmembrane region" description="Helical" evidence="2">
    <location>
        <begin position="228"/>
        <end position="249"/>
    </location>
</feature>
<evidence type="ECO:0000313" key="4">
    <source>
        <dbReference type="Proteomes" id="UP001348149"/>
    </source>
</evidence>
<dbReference type="PANTHER" id="PTHR13325:SF3">
    <property type="entry name" value="MEMBRANE-BOUND TRANSCRIPTION FACTOR SITE-2 PROTEASE"/>
    <property type="match status" value="1"/>
</dbReference>
<dbReference type="SUPFAM" id="SSF111369">
    <property type="entry name" value="HlyD-like secretion proteins"/>
    <property type="match status" value="1"/>
</dbReference>
<evidence type="ECO:0000256" key="1">
    <source>
        <dbReference type="SAM" id="Coils"/>
    </source>
</evidence>
<organism evidence="3 4">
    <name type="scientific">Mesobacterium hydrothermale</name>
    <dbReference type="NCBI Taxonomy" id="3111907"/>
    <lineage>
        <taxon>Bacteria</taxon>
        <taxon>Pseudomonadati</taxon>
        <taxon>Pseudomonadota</taxon>
        <taxon>Alphaproteobacteria</taxon>
        <taxon>Rhodobacterales</taxon>
        <taxon>Roseobacteraceae</taxon>
        <taxon>Mesobacterium</taxon>
    </lineage>
</organism>
<sequence>MAESYLSTIWYRVADLQPRLRSHVKVHRHRYRGRPWYVLHDHASGRVHRFTPGAYMLIGQMDGGRTVDDVWRSIAEAHDEDAPGQDEVIRLLSQLHQNDLIQYAGSPDVADLLERYDRQAKQVVKQNVLNPLSFRLPLFDPDKFLQRTLPIVRPLTGWFGLLLWLVVVAAGLATAFVHWQELWRDMAGQLLAAQNLMIAAIAYPLLKTVHELAHGYLVRARGAEVREIGIMFLVFFPVPYVDASAAASFRSKWQRAAVSAGGIFVETFVAAIAVMVWASAEPGFVRAVAHNIVLIGGLSTILVNGNPLLKYDGYYVLSDLIEIPNLANRSTKYWGHLIQKRLFKAKQLKEEIATTGEKIWFLFYAPAAYVYRLIVMVGIALYIAQKFFVIGVLLAIWSVFNSVVKPAFKAVRHVVTSPALRKVRRRAYAWTFGGLGVVLALALLIPLPLRTDTEGVIWLPDEAYLRTQTSGFLTRLEHEQGDRVTAGAVIATMEEPTVRARISVLEWRVEEFRRRLSATEVQDRRRTEIARLELQEAEAELARERERIADLAVRAGTEGTFQPALPGHDLEQRYIPEGELLGYVLPDGPRQVRALVPQQDIALVRSRLQGVELKLAGHLDTAVPARVIRAVPQATAKLPAAALGSGGGGRFLVDPTDAEGLTLLEQAFLFDLALPDGMTDTPFGTRVYVRFDHGTEPAAFQIWRRVRQLFLKQFNA</sequence>
<reference evidence="3 4" key="1">
    <citation type="submission" date="2024-01" db="EMBL/GenBank/DDBJ databases">
        <title>Mesobacterium rodlantinim sp. nov., isolated from shallow sea hydrothermal systems off Kueishantao Island.</title>
        <authorList>
            <person name="Su Z."/>
            <person name="Tang K."/>
        </authorList>
    </citation>
    <scope>NUCLEOTIDE SEQUENCE [LARGE SCALE GENOMIC DNA]</scope>
    <source>
        <strain evidence="3 4">TK19101</strain>
    </source>
</reference>
<dbReference type="Proteomes" id="UP001348149">
    <property type="component" value="Unassembled WGS sequence"/>
</dbReference>
<keyword evidence="1" id="KW-0175">Coiled coil</keyword>
<evidence type="ECO:0000256" key="2">
    <source>
        <dbReference type="SAM" id="Phobius"/>
    </source>
</evidence>
<evidence type="ECO:0000313" key="3">
    <source>
        <dbReference type="EMBL" id="MEC3862818.1"/>
    </source>
</evidence>
<feature type="transmembrane region" description="Helical" evidence="2">
    <location>
        <begin position="359"/>
        <end position="381"/>
    </location>
</feature>
<keyword evidence="4" id="KW-1185">Reference proteome</keyword>
<feature type="transmembrane region" description="Helical" evidence="2">
    <location>
        <begin position="387"/>
        <end position="408"/>
    </location>
</feature>
<dbReference type="InterPro" id="IPR001193">
    <property type="entry name" value="MBTPS2"/>
</dbReference>
<accession>A0ABU6HK33</accession>
<dbReference type="PANTHER" id="PTHR13325">
    <property type="entry name" value="PROTEASE M50 MEMBRANE-BOUND TRANSCRIPTION FACTOR SITE 2 PROTEASE"/>
    <property type="match status" value="1"/>
</dbReference>
<protein>
    <submittedName>
        <fullName evidence="3">Peptidase M50</fullName>
    </submittedName>
</protein>
<proteinExistence type="predicted"/>
<dbReference type="InterPro" id="IPR008792">
    <property type="entry name" value="PQQD"/>
</dbReference>
<dbReference type="RefSeq" id="WP_326298892.1">
    <property type="nucleotide sequence ID" value="NZ_JAYLLH010000029.1"/>
</dbReference>
<name>A0ABU6HK33_9RHOB</name>
<keyword evidence="2" id="KW-0472">Membrane</keyword>
<keyword evidence="2" id="KW-0812">Transmembrane</keyword>
<feature type="transmembrane region" description="Helical" evidence="2">
    <location>
        <begin position="186"/>
        <end position="206"/>
    </location>
</feature>
<dbReference type="Pfam" id="PF05402">
    <property type="entry name" value="PqqD"/>
    <property type="match status" value="1"/>
</dbReference>
<dbReference type="InterPro" id="IPR041881">
    <property type="entry name" value="PqqD_sf"/>
</dbReference>
<gene>
    <name evidence="3" type="ORF">VK792_16110</name>
</gene>
<dbReference type="EMBL" id="JAYLLH010000029">
    <property type="protein sequence ID" value="MEC3862818.1"/>
    <property type="molecule type" value="Genomic_DNA"/>
</dbReference>
<feature type="transmembrane region" description="Helical" evidence="2">
    <location>
        <begin position="284"/>
        <end position="303"/>
    </location>
</feature>
<feature type="transmembrane region" description="Helical" evidence="2">
    <location>
        <begin position="428"/>
        <end position="449"/>
    </location>
</feature>
<keyword evidence="2" id="KW-1133">Transmembrane helix</keyword>